<keyword evidence="1" id="KW-1133">Transmembrane helix</keyword>
<sequence>MTPQPLKSQAIFVGKTVVAHLVSYAVAATAGYYFLLRDLYNNEASPLKGYLATPGEPEEWALIGQKLFPIELVRGFLIGIVFFSISRTLQRWGRKRRFIAIIGFYFIVGFLASPGISPGSLEGMLYMQNQFAPLVHERFFWVTFLQSVIMALILSNWIRTSLPEEN</sequence>
<keyword evidence="1" id="KW-0812">Transmembrane</keyword>
<evidence type="ECO:0000313" key="3">
    <source>
        <dbReference type="Proteomes" id="UP001302349"/>
    </source>
</evidence>
<accession>A0ABZ0II45</accession>
<dbReference type="Proteomes" id="UP001302349">
    <property type="component" value="Chromosome"/>
</dbReference>
<dbReference type="RefSeq" id="WP_317487494.1">
    <property type="nucleotide sequence ID" value="NZ_CP136051.1"/>
</dbReference>
<keyword evidence="1" id="KW-0472">Membrane</keyword>
<gene>
    <name evidence="2" type="ORF">RT717_16555</name>
</gene>
<feature type="transmembrane region" description="Helical" evidence="1">
    <location>
        <begin position="139"/>
        <end position="158"/>
    </location>
</feature>
<feature type="transmembrane region" description="Helical" evidence="1">
    <location>
        <begin position="98"/>
        <end position="119"/>
    </location>
</feature>
<proteinExistence type="predicted"/>
<organism evidence="2 3">
    <name type="scientific">Imperialibacter roseus</name>
    <dbReference type="NCBI Taxonomy" id="1324217"/>
    <lineage>
        <taxon>Bacteria</taxon>
        <taxon>Pseudomonadati</taxon>
        <taxon>Bacteroidota</taxon>
        <taxon>Cytophagia</taxon>
        <taxon>Cytophagales</taxon>
        <taxon>Flammeovirgaceae</taxon>
        <taxon>Imperialibacter</taxon>
    </lineage>
</organism>
<protein>
    <submittedName>
        <fullName evidence="2">Uncharacterized protein</fullName>
    </submittedName>
</protein>
<dbReference type="EMBL" id="CP136051">
    <property type="protein sequence ID" value="WOK04693.1"/>
    <property type="molecule type" value="Genomic_DNA"/>
</dbReference>
<evidence type="ECO:0000313" key="2">
    <source>
        <dbReference type="EMBL" id="WOK04693.1"/>
    </source>
</evidence>
<reference evidence="2 3" key="1">
    <citation type="journal article" date="2023" name="Microbiol. Resour. Announc.">
        <title>Complete Genome Sequence of Imperialibacter roseus strain P4T.</title>
        <authorList>
            <person name="Tizabi D.R."/>
            <person name="Bachvaroff T."/>
            <person name="Hill R.T."/>
        </authorList>
    </citation>
    <scope>NUCLEOTIDE SEQUENCE [LARGE SCALE GENOMIC DNA]</scope>
    <source>
        <strain evidence="2 3">P4T</strain>
    </source>
</reference>
<feature type="transmembrane region" description="Helical" evidence="1">
    <location>
        <begin position="67"/>
        <end position="86"/>
    </location>
</feature>
<name>A0ABZ0II45_9BACT</name>
<evidence type="ECO:0000256" key="1">
    <source>
        <dbReference type="SAM" id="Phobius"/>
    </source>
</evidence>
<keyword evidence="3" id="KW-1185">Reference proteome</keyword>
<feature type="transmembrane region" description="Helical" evidence="1">
    <location>
        <begin position="12"/>
        <end position="35"/>
    </location>
</feature>